<evidence type="ECO:0000313" key="7">
    <source>
        <dbReference type="Proteomes" id="UP001235712"/>
    </source>
</evidence>
<dbReference type="GO" id="GO:0003677">
    <property type="term" value="F:DNA binding"/>
    <property type="evidence" value="ECO:0007669"/>
    <property type="project" value="UniProtKB-KW"/>
</dbReference>
<keyword evidence="7" id="KW-1185">Reference proteome</keyword>
<gene>
    <name evidence="6" type="ORF">J2S57_005967</name>
</gene>
<dbReference type="EMBL" id="JAUSQZ010000001">
    <property type="protein sequence ID" value="MDP9830218.1"/>
    <property type="molecule type" value="Genomic_DNA"/>
</dbReference>
<dbReference type="Proteomes" id="UP001235712">
    <property type="component" value="Unassembled WGS sequence"/>
</dbReference>
<dbReference type="PROSITE" id="PS50937">
    <property type="entry name" value="HTH_MERR_2"/>
    <property type="match status" value="1"/>
</dbReference>
<dbReference type="SUPFAM" id="SSF46955">
    <property type="entry name" value="Putative DNA-binding domain"/>
    <property type="match status" value="1"/>
</dbReference>
<evidence type="ECO:0000259" key="5">
    <source>
        <dbReference type="PROSITE" id="PS50937"/>
    </source>
</evidence>
<evidence type="ECO:0000256" key="3">
    <source>
        <dbReference type="ARBA" id="ARBA00023125"/>
    </source>
</evidence>
<feature type="domain" description="HTH merR-type" evidence="5">
    <location>
        <begin position="7"/>
        <end position="76"/>
    </location>
</feature>
<dbReference type="PANTHER" id="PTHR30204">
    <property type="entry name" value="REDOX-CYCLING DRUG-SENSING TRANSCRIPTIONAL ACTIVATOR SOXR"/>
    <property type="match status" value="1"/>
</dbReference>
<proteinExistence type="predicted"/>
<sequence length="248" mass="28011">MEEVKTGWSTRELAKLAGITVKTVRHYHRVGLLAEPERAENGYKLYRVAHLIRLLRIRRLVDLGVSLADIAAIDESPERADQVFRALDQELAASIARQQRIRDELVEIKRHRTLADLPPGFDSVATGLSVADRAFLLIASRIFEPSVMDAYRELHRTPRSAAESDFDVLPEDADEDTRQNLAERYALEVIRQHREHPTLHELAERARSGADPQVWAVVVQGIAELHNDAQRDVLHRMNAIVYPGPGDG</sequence>
<dbReference type="InterPro" id="IPR009061">
    <property type="entry name" value="DNA-bd_dom_put_sf"/>
</dbReference>
<evidence type="ECO:0000256" key="1">
    <source>
        <dbReference type="ARBA" id="ARBA00022491"/>
    </source>
</evidence>
<keyword evidence="1" id="KW-0678">Repressor</keyword>
<dbReference type="InterPro" id="IPR047057">
    <property type="entry name" value="MerR_fam"/>
</dbReference>
<dbReference type="SMART" id="SM00422">
    <property type="entry name" value="HTH_MERR"/>
    <property type="match status" value="1"/>
</dbReference>
<reference evidence="6 7" key="1">
    <citation type="submission" date="2023-07" db="EMBL/GenBank/DDBJ databases">
        <title>Sequencing the genomes of 1000 actinobacteria strains.</title>
        <authorList>
            <person name="Klenk H.-P."/>
        </authorList>
    </citation>
    <scope>NUCLEOTIDE SEQUENCE [LARGE SCALE GENOMIC DNA]</scope>
    <source>
        <strain evidence="6 7">DSM 44388</strain>
    </source>
</reference>
<name>A0ABT9PBY9_9ACTN</name>
<dbReference type="Pfam" id="PF13411">
    <property type="entry name" value="MerR_1"/>
    <property type="match status" value="1"/>
</dbReference>
<evidence type="ECO:0000256" key="2">
    <source>
        <dbReference type="ARBA" id="ARBA00023015"/>
    </source>
</evidence>
<dbReference type="PRINTS" id="PR00040">
    <property type="entry name" value="HTHMERR"/>
</dbReference>
<keyword evidence="2" id="KW-0805">Transcription regulation</keyword>
<comment type="caution">
    <text evidence="6">The sequence shown here is derived from an EMBL/GenBank/DDBJ whole genome shotgun (WGS) entry which is preliminary data.</text>
</comment>
<protein>
    <submittedName>
        <fullName evidence="6">DNA-binding transcriptional MerR regulator</fullName>
    </submittedName>
</protein>
<organism evidence="6 7">
    <name type="scientific">Kineosporia succinea</name>
    <dbReference type="NCBI Taxonomy" id="84632"/>
    <lineage>
        <taxon>Bacteria</taxon>
        <taxon>Bacillati</taxon>
        <taxon>Actinomycetota</taxon>
        <taxon>Actinomycetes</taxon>
        <taxon>Kineosporiales</taxon>
        <taxon>Kineosporiaceae</taxon>
        <taxon>Kineosporia</taxon>
    </lineage>
</organism>
<evidence type="ECO:0000313" key="6">
    <source>
        <dbReference type="EMBL" id="MDP9830218.1"/>
    </source>
</evidence>
<accession>A0ABT9PBY9</accession>
<dbReference type="PANTHER" id="PTHR30204:SF69">
    <property type="entry name" value="MERR-FAMILY TRANSCRIPTIONAL REGULATOR"/>
    <property type="match status" value="1"/>
</dbReference>
<keyword evidence="3 6" id="KW-0238">DNA-binding</keyword>
<dbReference type="RefSeq" id="WP_307249183.1">
    <property type="nucleotide sequence ID" value="NZ_JAUSQZ010000001.1"/>
</dbReference>
<dbReference type="InterPro" id="IPR000551">
    <property type="entry name" value="MerR-type_HTH_dom"/>
</dbReference>
<keyword evidence="4" id="KW-0804">Transcription</keyword>
<dbReference type="Gene3D" id="1.10.1660.10">
    <property type="match status" value="1"/>
</dbReference>
<evidence type="ECO:0000256" key="4">
    <source>
        <dbReference type="ARBA" id="ARBA00023163"/>
    </source>
</evidence>